<reference evidence="1 2" key="1">
    <citation type="submission" date="2022-11" db="EMBL/GenBank/DDBJ databases">
        <title>Genome Sequencing of Nocardia sp. ON39_IFM12276 and assembly.</title>
        <authorList>
            <person name="Shimojima M."/>
            <person name="Toyokawa M."/>
            <person name="Uesaka K."/>
        </authorList>
    </citation>
    <scope>NUCLEOTIDE SEQUENCE [LARGE SCALE GENOMIC DNA]</scope>
    <source>
        <strain evidence="1 2">IFM 12276</strain>
    </source>
</reference>
<dbReference type="EMBL" id="AP026978">
    <property type="protein sequence ID" value="BDU01026.1"/>
    <property type="molecule type" value="Genomic_DNA"/>
</dbReference>
<dbReference type="Proteomes" id="UP001317870">
    <property type="component" value="Chromosome"/>
</dbReference>
<keyword evidence="2" id="KW-1185">Reference proteome</keyword>
<protein>
    <submittedName>
        <fullName evidence="1">Uncharacterized protein</fullName>
    </submittedName>
</protein>
<organism evidence="1 2">
    <name type="scientific">Nocardia sputorum</name>
    <dbReference type="NCBI Taxonomy" id="2984338"/>
    <lineage>
        <taxon>Bacteria</taxon>
        <taxon>Bacillati</taxon>
        <taxon>Actinomycetota</taxon>
        <taxon>Actinomycetes</taxon>
        <taxon>Mycobacteriales</taxon>
        <taxon>Nocardiaceae</taxon>
        <taxon>Nocardia</taxon>
    </lineage>
</organism>
<evidence type="ECO:0000313" key="2">
    <source>
        <dbReference type="Proteomes" id="UP001317870"/>
    </source>
</evidence>
<proteinExistence type="predicted"/>
<accession>A0ABM8D128</accession>
<gene>
    <name evidence="1" type="ORF">IFM12276_40540</name>
</gene>
<name>A0ABM8D128_9NOCA</name>
<dbReference type="RefSeq" id="WP_281874016.1">
    <property type="nucleotide sequence ID" value="NZ_AP026978.1"/>
</dbReference>
<evidence type="ECO:0000313" key="1">
    <source>
        <dbReference type="EMBL" id="BDU01026.1"/>
    </source>
</evidence>
<sequence length="240" mass="26769">MQHQTTPLERPRYFPRQLMTPDDLTLEAEYFRNRLRRHNIYLHGWGVVCGALVCPVRTIEGSDPTPWVVQVQPGYILGPFGDEIVIERPYEVSLHAGTAGHTDEFADPWCTETYAEKPDGPRYIAVRYREIPTRPVRAQPAGCGCDETQCEYSRYRDGYEIGVLDACPTSHKGDPDAASGNPTCPTIPDSPWVVLAEVSVDDDGAITTIKNCACRRIVTSARDSWTHCTSAESDYPQPPA</sequence>